<dbReference type="PANTHER" id="PTHR21368">
    <property type="entry name" value="50S RIBOSOMAL PROTEIN L9"/>
    <property type="match status" value="1"/>
</dbReference>
<dbReference type="Pfam" id="PF01281">
    <property type="entry name" value="Ribosomal_L9_N"/>
    <property type="match status" value="1"/>
</dbReference>
<dbReference type="SUPFAM" id="SSF55658">
    <property type="entry name" value="L9 N-domain-like"/>
    <property type="match status" value="1"/>
</dbReference>
<feature type="domain" description="Ribosomal protein L9" evidence="10">
    <location>
        <begin position="13"/>
        <end position="40"/>
    </location>
</feature>
<reference evidence="11 12" key="1">
    <citation type="submission" date="2020-09" db="EMBL/GenBank/DDBJ databases">
        <title>Characterization of Treponema spp. from bovine digital dermatitis in Korea.</title>
        <authorList>
            <person name="Espiritu H.M."/>
            <person name="Cho Y.I."/>
            <person name="Mamuad L."/>
        </authorList>
    </citation>
    <scope>NUCLEOTIDE SEQUENCE [LARGE SCALE GENOMIC DNA]</scope>
    <source>
        <strain evidence="11 12">KS1</strain>
    </source>
</reference>
<evidence type="ECO:0000256" key="9">
    <source>
        <dbReference type="SAM" id="MobiDB-lite"/>
    </source>
</evidence>
<keyword evidence="2 7" id="KW-0699">rRNA-binding</keyword>
<proteinExistence type="inferred from homology"/>
<dbReference type="InterPro" id="IPR000244">
    <property type="entry name" value="Ribosomal_bL9"/>
</dbReference>
<dbReference type="EMBL" id="CP061839">
    <property type="protein sequence ID" value="QOW61779.1"/>
    <property type="molecule type" value="Genomic_DNA"/>
</dbReference>
<feature type="compositionally biased region" description="Polar residues" evidence="9">
    <location>
        <begin position="186"/>
        <end position="195"/>
    </location>
</feature>
<dbReference type="InterPro" id="IPR020070">
    <property type="entry name" value="Ribosomal_bL9_N"/>
</dbReference>
<dbReference type="GO" id="GO:0005840">
    <property type="term" value="C:ribosome"/>
    <property type="evidence" value="ECO:0007669"/>
    <property type="project" value="UniProtKB-KW"/>
</dbReference>
<organism evidence="11 12">
    <name type="scientific">Treponema pedis</name>
    <dbReference type="NCBI Taxonomy" id="409322"/>
    <lineage>
        <taxon>Bacteria</taxon>
        <taxon>Pseudomonadati</taxon>
        <taxon>Spirochaetota</taxon>
        <taxon>Spirochaetia</taxon>
        <taxon>Spirochaetales</taxon>
        <taxon>Treponemataceae</taxon>
        <taxon>Treponema</taxon>
    </lineage>
</organism>
<feature type="compositionally biased region" description="Basic and acidic residues" evidence="9">
    <location>
        <begin position="150"/>
        <end position="161"/>
    </location>
</feature>
<keyword evidence="3 7" id="KW-0694">RNA-binding</keyword>
<protein>
    <recommendedName>
        <fullName evidence="6 7">Large ribosomal subunit protein bL9</fullName>
    </recommendedName>
</protein>
<evidence type="ECO:0000256" key="8">
    <source>
        <dbReference type="SAM" id="Coils"/>
    </source>
</evidence>
<dbReference type="InterPro" id="IPR020069">
    <property type="entry name" value="Ribosomal_bL9_C"/>
</dbReference>
<evidence type="ECO:0000313" key="11">
    <source>
        <dbReference type="EMBL" id="QOW61779.1"/>
    </source>
</evidence>
<evidence type="ECO:0000259" key="10">
    <source>
        <dbReference type="PROSITE" id="PS00651"/>
    </source>
</evidence>
<dbReference type="RefSeq" id="WP_194077309.1">
    <property type="nucleotide sequence ID" value="NZ_CP061839.1"/>
</dbReference>
<dbReference type="GO" id="GO:0003735">
    <property type="term" value="F:structural constituent of ribosome"/>
    <property type="evidence" value="ECO:0007669"/>
    <property type="project" value="InterPro"/>
</dbReference>
<dbReference type="AlphaFoldDB" id="A0A7S6WRP8"/>
<dbReference type="Gene3D" id="3.40.5.10">
    <property type="entry name" value="Ribosomal protein L9, N-terminal domain"/>
    <property type="match status" value="1"/>
</dbReference>
<evidence type="ECO:0000256" key="4">
    <source>
        <dbReference type="ARBA" id="ARBA00022980"/>
    </source>
</evidence>
<sequence>MKVILNEDVKHLGEEGDIKNVAKGYARNYLFPRNLAVPCNDITVAHFESRKEEIEAKKAAKRQDAASIKERLEAATIKISMPAGPNGKLYGAVTTQTIADELHKLEFDIERKRIDIPGQTVKSTGTHKAVIKLYENVTAEISFTVEAQVIEEKSKPAPSEKKARKTRKEDTTEENVEASNDEAQAEPESSSETAN</sequence>
<dbReference type="GO" id="GO:1990904">
    <property type="term" value="C:ribonucleoprotein complex"/>
    <property type="evidence" value="ECO:0007669"/>
    <property type="project" value="UniProtKB-KW"/>
</dbReference>
<dbReference type="InterPro" id="IPR009027">
    <property type="entry name" value="Ribosomal_bL9/RNase_H1_N"/>
</dbReference>
<dbReference type="SUPFAM" id="SSF55653">
    <property type="entry name" value="Ribosomal protein L9 C-domain"/>
    <property type="match status" value="1"/>
</dbReference>
<evidence type="ECO:0000313" key="12">
    <source>
        <dbReference type="Proteomes" id="UP000593915"/>
    </source>
</evidence>
<dbReference type="InterPro" id="IPR036935">
    <property type="entry name" value="Ribosomal_bL9_N_sf"/>
</dbReference>
<dbReference type="NCBIfam" id="TIGR00158">
    <property type="entry name" value="L9"/>
    <property type="match status" value="1"/>
</dbReference>
<dbReference type="HAMAP" id="MF_00503">
    <property type="entry name" value="Ribosomal_bL9"/>
    <property type="match status" value="1"/>
</dbReference>
<evidence type="ECO:0000256" key="1">
    <source>
        <dbReference type="ARBA" id="ARBA00010605"/>
    </source>
</evidence>
<accession>A0A7S6WRP8</accession>
<gene>
    <name evidence="7" type="primary">rplI</name>
    <name evidence="11" type="ORF">IFE08_05260</name>
</gene>
<evidence type="ECO:0000256" key="7">
    <source>
        <dbReference type="HAMAP-Rule" id="MF_00503"/>
    </source>
</evidence>
<comment type="similarity">
    <text evidence="1 7">Belongs to the bacterial ribosomal protein bL9 family.</text>
</comment>
<keyword evidence="8" id="KW-0175">Coiled coil</keyword>
<dbReference type="PROSITE" id="PS00651">
    <property type="entry name" value="RIBOSOMAL_L9"/>
    <property type="match status" value="1"/>
</dbReference>
<dbReference type="InterPro" id="IPR020594">
    <property type="entry name" value="Ribosomal_bL9_bac/chp"/>
</dbReference>
<feature type="region of interest" description="Disordered" evidence="9">
    <location>
        <begin position="150"/>
        <end position="195"/>
    </location>
</feature>
<keyword evidence="4 7" id="KW-0689">Ribosomal protein</keyword>
<evidence type="ECO:0000256" key="5">
    <source>
        <dbReference type="ARBA" id="ARBA00023274"/>
    </source>
</evidence>
<dbReference type="InterPro" id="IPR036791">
    <property type="entry name" value="Ribosomal_bL9_C_sf"/>
</dbReference>
<dbReference type="Gene3D" id="3.10.430.100">
    <property type="entry name" value="Ribosomal protein L9, C-terminal domain"/>
    <property type="match status" value="1"/>
</dbReference>
<feature type="coiled-coil region" evidence="8">
    <location>
        <begin position="44"/>
        <end position="71"/>
    </location>
</feature>
<dbReference type="Pfam" id="PF03948">
    <property type="entry name" value="Ribosomal_L9_C"/>
    <property type="match status" value="1"/>
</dbReference>
<keyword evidence="5 7" id="KW-0687">Ribonucleoprotein</keyword>
<feature type="compositionally biased region" description="Acidic residues" evidence="9">
    <location>
        <begin position="171"/>
        <end position="185"/>
    </location>
</feature>
<dbReference type="Proteomes" id="UP000593915">
    <property type="component" value="Chromosome"/>
</dbReference>
<dbReference type="GO" id="GO:0006412">
    <property type="term" value="P:translation"/>
    <property type="evidence" value="ECO:0007669"/>
    <property type="project" value="UniProtKB-UniRule"/>
</dbReference>
<dbReference type="GO" id="GO:0019843">
    <property type="term" value="F:rRNA binding"/>
    <property type="evidence" value="ECO:0007669"/>
    <property type="project" value="UniProtKB-UniRule"/>
</dbReference>
<evidence type="ECO:0000256" key="3">
    <source>
        <dbReference type="ARBA" id="ARBA00022884"/>
    </source>
</evidence>
<comment type="function">
    <text evidence="7">Binds to the 23S rRNA.</text>
</comment>
<evidence type="ECO:0000256" key="2">
    <source>
        <dbReference type="ARBA" id="ARBA00022730"/>
    </source>
</evidence>
<evidence type="ECO:0000256" key="6">
    <source>
        <dbReference type="ARBA" id="ARBA00035292"/>
    </source>
</evidence>
<name>A0A7S6WRP8_9SPIR</name>